<evidence type="ECO:0000256" key="3">
    <source>
        <dbReference type="ARBA" id="ARBA00022729"/>
    </source>
</evidence>
<keyword evidence="7" id="KW-0969">Cilium</keyword>
<dbReference type="GO" id="GO:0071973">
    <property type="term" value="P:bacterial-type flagellum-dependent cell motility"/>
    <property type="evidence" value="ECO:0007669"/>
    <property type="project" value="InterPro"/>
</dbReference>
<dbReference type="PROSITE" id="PS51257">
    <property type="entry name" value="PROKAR_LIPOPROTEIN"/>
    <property type="match status" value="1"/>
</dbReference>
<dbReference type="EMBL" id="UOGE01000017">
    <property type="protein sequence ID" value="VAX16864.1"/>
    <property type="molecule type" value="Genomic_DNA"/>
</dbReference>
<protein>
    <submittedName>
        <fullName evidence="7">Flagellar L-ring protein FlgH</fullName>
    </submittedName>
</protein>
<sequence>MMFLKRNTKVSAAILIVASFTLSCATEAPPRPEVDVEPVRQTYEDGSLWPGDSQKNLMFADNKANAVGDIVTVHVLESTTALNKANTTDERSTSGTFEFNSAAGDSATVPTAFTAGGGLKNKGTGVTGRSDSFSTTVSCLVTEVLPNGNLVVEGQRRMKINDEEQFIIVRGMIRKDDITYNNTITSSQMANADIIYTGSGGIDGGTGPGWLGEVLQSIWPF</sequence>
<reference evidence="7" key="1">
    <citation type="submission" date="2018-06" db="EMBL/GenBank/DDBJ databases">
        <authorList>
            <person name="Zhirakovskaya E."/>
        </authorList>
    </citation>
    <scope>NUCLEOTIDE SEQUENCE</scope>
</reference>
<proteinExistence type="inferred from homology"/>
<name>A0A3B1BYF4_9ZZZZ</name>
<dbReference type="HAMAP" id="MF_00415">
    <property type="entry name" value="FlgH"/>
    <property type="match status" value="1"/>
</dbReference>
<dbReference type="PANTHER" id="PTHR34933">
    <property type="entry name" value="FLAGELLAR L-RING PROTEIN"/>
    <property type="match status" value="1"/>
</dbReference>
<evidence type="ECO:0000256" key="4">
    <source>
        <dbReference type="ARBA" id="ARBA00023136"/>
    </source>
</evidence>
<dbReference type="InterPro" id="IPR000527">
    <property type="entry name" value="Flag_Lring"/>
</dbReference>
<evidence type="ECO:0000256" key="2">
    <source>
        <dbReference type="ARBA" id="ARBA00004442"/>
    </source>
</evidence>
<dbReference type="PANTHER" id="PTHR34933:SF1">
    <property type="entry name" value="FLAGELLAR L-RING PROTEIN"/>
    <property type="match status" value="1"/>
</dbReference>
<evidence type="ECO:0000256" key="1">
    <source>
        <dbReference type="ARBA" id="ARBA00004365"/>
    </source>
</evidence>
<keyword evidence="7" id="KW-0966">Cell projection</keyword>
<keyword evidence="5" id="KW-0975">Bacterial flagellum</keyword>
<organism evidence="7">
    <name type="scientific">hydrothermal vent metagenome</name>
    <dbReference type="NCBI Taxonomy" id="652676"/>
    <lineage>
        <taxon>unclassified sequences</taxon>
        <taxon>metagenomes</taxon>
        <taxon>ecological metagenomes</taxon>
    </lineage>
</organism>
<dbReference type="GO" id="GO:0009427">
    <property type="term" value="C:bacterial-type flagellum basal body, distal rod, L ring"/>
    <property type="evidence" value="ECO:0007669"/>
    <property type="project" value="InterPro"/>
</dbReference>
<gene>
    <name evidence="7" type="ORF">MNBD_NITROSPINAE02-1557</name>
</gene>
<dbReference type="GO" id="GO:0009279">
    <property type="term" value="C:cell outer membrane"/>
    <property type="evidence" value="ECO:0007669"/>
    <property type="project" value="UniProtKB-SubCell"/>
</dbReference>
<evidence type="ECO:0000313" key="7">
    <source>
        <dbReference type="EMBL" id="VAX16864.1"/>
    </source>
</evidence>
<dbReference type="Pfam" id="PF02107">
    <property type="entry name" value="FlgH"/>
    <property type="match status" value="1"/>
</dbReference>
<comment type="subcellular location">
    <subcellularLocation>
        <location evidence="1">Bacterial flagellum</location>
    </subcellularLocation>
    <subcellularLocation>
        <location evidence="2">Cell outer membrane</location>
    </subcellularLocation>
</comment>
<evidence type="ECO:0000256" key="6">
    <source>
        <dbReference type="ARBA" id="ARBA00023237"/>
    </source>
</evidence>
<keyword evidence="4" id="KW-0472">Membrane</keyword>
<keyword evidence="6" id="KW-0998">Cell outer membrane</keyword>
<dbReference type="GO" id="GO:0003774">
    <property type="term" value="F:cytoskeletal motor activity"/>
    <property type="evidence" value="ECO:0007669"/>
    <property type="project" value="InterPro"/>
</dbReference>
<dbReference type="AlphaFoldDB" id="A0A3B1BYF4"/>
<accession>A0A3B1BYF4</accession>
<keyword evidence="7" id="KW-0282">Flagellum</keyword>
<evidence type="ECO:0000256" key="5">
    <source>
        <dbReference type="ARBA" id="ARBA00023143"/>
    </source>
</evidence>
<keyword evidence="3" id="KW-0732">Signal</keyword>
<dbReference type="PRINTS" id="PR01008">
    <property type="entry name" value="FLGLRINGFLGH"/>
</dbReference>